<dbReference type="GO" id="GO:0006352">
    <property type="term" value="P:DNA-templated transcription initiation"/>
    <property type="evidence" value="ECO:0007669"/>
    <property type="project" value="InterPro"/>
</dbReference>
<keyword evidence="1" id="KW-0805">Transcription regulation</keyword>
<sequence>MACLHALHASFPRDIETGTETRPRRGTAVDRRALDLLDLLARLPADDPRRADTRTRVIEAFLPFATRLARRYAGSAESLDDLVQVAAIGLIEAVDRYDPDHPGHGFLAFATPTIRGELRRHFRDRGWAIRPPRGVQELRLRMQAAESN</sequence>
<keyword evidence="3" id="KW-0238">DNA-binding</keyword>
<reference evidence="6" key="1">
    <citation type="submission" date="2021-01" db="EMBL/GenBank/DDBJ databases">
        <title>Whole genome shotgun sequence of Actinocatenispora rupis NBRC 107355.</title>
        <authorList>
            <person name="Komaki H."/>
            <person name="Tamura T."/>
        </authorList>
    </citation>
    <scope>NUCLEOTIDE SEQUENCE</scope>
    <source>
        <strain evidence="6">NBRC 107355</strain>
    </source>
</reference>
<organism evidence="6 7">
    <name type="scientific">Actinocatenispora rupis</name>
    <dbReference type="NCBI Taxonomy" id="519421"/>
    <lineage>
        <taxon>Bacteria</taxon>
        <taxon>Bacillati</taxon>
        <taxon>Actinomycetota</taxon>
        <taxon>Actinomycetes</taxon>
        <taxon>Micromonosporales</taxon>
        <taxon>Micromonosporaceae</taxon>
        <taxon>Actinocatenispora</taxon>
    </lineage>
</organism>
<dbReference type="GO" id="GO:0003677">
    <property type="term" value="F:DNA binding"/>
    <property type="evidence" value="ECO:0007669"/>
    <property type="project" value="UniProtKB-KW"/>
</dbReference>
<proteinExistence type="predicted"/>
<feature type="domain" description="RNA polymerase sigma-70 region 2" evidence="5">
    <location>
        <begin position="58"/>
        <end position="127"/>
    </location>
</feature>
<evidence type="ECO:0000259" key="5">
    <source>
        <dbReference type="Pfam" id="PF04542"/>
    </source>
</evidence>
<gene>
    <name evidence="6" type="ORF">Aru02nite_32820</name>
</gene>
<dbReference type="NCBIfam" id="TIGR02937">
    <property type="entry name" value="sigma70-ECF"/>
    <property type="match status" value="1"/>
</dbReference>
<dbReference type="GO" id="GO:0016987">
    <property type="term" value="F:sigma factor activity"/>
    <property type="evidence" value="ECO:0007669"/>
    <property type="project" value="UniProtKB-KW"/>
</dbReference>
<evidence type="ECO:0000313" key="7">
    <source>
        <dbReference type="Proteomes" id="UP000612808"/>
    </source>
</evidence>
<dbReference type="Proteomes" id="UP000612808">
    <property type="component" value="Unassembled WGS sequence"/>
</dbReference>
<keyword evidence="4" id="KW-0804">Transcription</keyword>
<dbReference type="PANTHER" id="PTHR30385:SF4">
    <property type="entry name" value="RNA POLYMERASE SIGMA-E FACTOR"/>
    <property type="match status" value="1"/>
</dbReference>
<accession>A0A8J3JCN5</accession>
<dbReference type="Gene3D" id="1.20.120.1810">
    <property type="match status" value="1"/>
</dbReference>
<keyword evidence="2" id="KW-0731">Sigma factor</keyword>
<dbReference type="InterPro" id="IPR007627">
    <property type="entry name" value="RNA_pol_sigma70_r2"/>
</dbReference>
<dbReference type="SUPFAM" id="SSF88946">
    <property type="entry name" value="Sigma2 domain of RNA polymerase sigma factors"/>
    <property type="match status" value="1"/>
</dbReference>
<dbReference type="EMBL" id="BOMB01000019">
    <property type="protein sequence ID" value="GID12393.1"/>
    <property type="molecule type" value="Genomic_DNA"/>
</dbReference>
<dbReference type="Pfam" id="PF04542">
    <property type="entry name" value="Sigma70_r2"/>
    <property type="match status" value="1"/>
</dbReference>
<dbReference type="AlphaFoldDB" id="A0A8J3JCN5"/>
<protein>
    <recommendedName>
        <fullName evidence="5">RNA polymerase sigma-70 region 2 domain-containing protein</fullName>
    </recommendedName>
</protein>
<dbReference type="InterPro" id="IPR013325">
    <property type="entry name" value="RNA_pol_sigma_r2"/>
</dbReference>
<dbReference type="InterPro" id="IPR014284">
    <property type="entry name" value="RNA_pol_sigma-70_dom"/>
</dbReference>
<evidence type="ECO:0000256" key="4">
    <source>
        <dbReference type="ARBA" id="ARBA00023163"/>
    </source>
</evidence>
<name>A0A8J3JCN5_9ACTN</name>
<evidence type="ECO:0000256" key="1">
    <source>
        <dbReference type="ARBA" id="ARBA00023015"/>
    </source>
</evidence>
<comment type="caution">
    <text evidence="6">The sequence shown here is derived from an EMBL/GenBank/DDBJ whole genome shotgun (WGS) entry which is preliminary data.</text>
</comment>
<dbReference type="PANTHER" id="PTHR30385">
    <property type="entry name" value="SIGMA FACTOR F FLAGELLAR"/>
    <property type="match status" value="1"/>
</dbReference>
<evidence type="ECO:0000313" key="6">
    <source>
        <dbReference type="EMBL" id="GID12393.1"/>
    </source>
</evidence>
<evidence type="ECO:0000256" key="2">
    <source>
        <dbReference type="ARBA" id="ARBA00023082"/>
    </source>
</evidence>
<keyword evidence="7" id="KW-1185">Reference proteome</keyword>
<evidence type="ECO:0000256" key="3">
    <source>
        <dbReference type="ARBA" id="ARBA00023125"/>
    </source>
</evidence>